<reference evidence="3 4" key="1">
    <citation type="submission" date="2024-05" db="EMBL/GenBank/DDBJ databases">
        <authorList>
            <person name="Wallberg A."/>
        </authorList>
    </citation>
    <scope>NUCLEOTIDE SEQUENCE [LARGE SCALE GENOMIC DNA]</scope>
</reference>
<dbReference type="PROSITE" id="PS50837">
    <property type="entry name" value="NACHT"/>
    <property type="match status" value="1"/>
</dbReference>
<dbReference type="Pfam" id="PF05729">
    <property type="entry name" value="NACHT"/>
    <property type="match status" value="1"/>
</dbReference>
<comment type="caution">
    <text evidence="3">The sequence shown here is derived from an EMBL/GenBank/DDBJ whole genome shotgun (WGS) entry which is preliminary data.</text>
</comment>
<keyword evidence="4" id="KW-1185">Reference proteome</keyword>
<dbReference type="Proteomes" id="UP001497623">
    <property type="component" value="Unassembled WGS sequence"/>
</dbReference>
<evidence type="ECO:0000313" key="3">
    <source>
        <dbReference type="EMBL" id="CAL4066852.1"/>
    </source>
</evidence>
<dbReference type="EMBL" id="CAXKWB010002404">
    <property type="protein sequence ID" value="CAL4066852.1"/>
    <property type="molecule type" value="Genomic_DNA"/>
</dbReference>
<feature type="non-terminal residue" evidence="3">
    <location>
        <position position="1237"/>
    </location>
</feature>
<feature type="domain" description="NACHT" evidence="2">
    <location>
        <begin position="424"/>
        <end position="544"/>
    </location>
</feature>
<dbReference type="InterPro" id="IPR007111">
    <property type="entry name" value="NACHT_NTPase"/>
</dbReference>
<sequence length="1237" mass="141427">MAMSLTLQDSLKVNNEKAINDVGREVLKIANEIIIKPKGVPVLVKFNMLSDKDKWKYFTDPQINEIKNLCPLKDMDVSLLHANIRAFGRLPPGRLNTLLRNLKEERNIFEHGKHKLLLDKKELKIRLDNLKAICIDILNELKVFDPSQITDLDDQITVTEGKFLSLERTIDEEILENTNKLIHATGKAVKTIINMEHAGQDICTKTADAATTITQMECAALDISNKTAKAATTISQMECAALDISNKTAKAATTISQMEGAALDISNKTAKAATTISQMEGAALDISNKTANVATTITQMESAALDISNKTAATAIAQMEQFTHFLKQSLSDAIPEQKHKKWDESEVLASAQIEVNQFISLTCKVQTAEWLEKSVKTSPMEIMTEFLVLRIRKENFSKRDCPETEQTQYQLVLEMRSESGKLYDIILLTGDAGMGKTTFMKYIGWVFKTDPKLIKRLSEHNFLIYYECRNSLIKCIDDLLKFIFPKTPKNFSMDFEDFKTIIMQQNLLIIIDGYDEVNSDTKKVVDEILQLRNKRIIISTRPGSLRRITRLVPGDKEAVTLELQGIQPSQYEDFVMKLLRLLIPDEEKRKKVCKELVRELHEMIPTFGTFLNCPMILNHLTYLKVEEPVKMKFLTNNTEVYEAIRDLKIRKALKRMEGKVSADTDLDDLIPKFMNIYDAVAVKTYVKSQYELPKEIVLELENECKNIGLPHEEILPTFLSLYTYHDGSLPCRGYKYHHRTEQEFSFAKYLGMLVEKDIMNNSSQVHTKILEITNILKENIIWNYMTDSITENEIKQNKSELSRYRNIIFFLIGEMARLSKSKTSYLTKIFENLSDKLINIGWHSTESIEWSNICYGGNDNTDKTGNHDSDNRKDDETDIREEIKSSNVATELNMSNSMEIKESVESNIDSNKYVETKKDDEEENNDELSSFGKEDLILRYLVESKMDMYMTESVISKLSRMKYWKITNGQSFLALNHILPSVKPEKIAILLESDPLIYPELHKTISALAKKQIPFELFLNSHYTNDVVSVSNDWIESNLPLVEFCGRVDRKGMENLPNCLTSLHIGVDYTDLPYLNTKIKDLKELTVLGIRIDISKDIEVERLPKLSYTGDVLCLTLVYKISNDMDFCLLASHIAKQLCPDTRNGWLNEIWLQNTCLTGQGIEQILTELHDFGISIHGMVKIWSTAHISPDEYKKLDLLAKSYDLGGLQVYNKMSLEELMPKTMINISRETNLINTD</sequence>
<evidence type="ECO:0000256" key="1">
    <source>
        <dbReference type="SAM" id="Coils"/>
    </source>
</evidence>
<keyword evidence="1" id="KW-0175">Coiled coil</keyword>
<dbReference type="SUPFAM" id="SSF52540">
    <property type="entry name" value="P-loop containing nucleoside triphosphate hydrolases"/>
    <property type="match status" value="1"/>
</dbReference>
<accession>A0AAV2PYU3</accession>
<evidence type="ECO:0000259" key="2">
    <source>
        <dbReference type="PROSITE" id="PS50837"/>
    </source>
</evidence>
<protein>
    <recommendedName>
        <fullName evidence="2">NACHT domain-containing protein</fullName>
    </recommendedName>
</protein>
<dbReference type="Gene3D" id="3.40.50.300">
    <property type="entry name" value="P-loop containing nucleotide triphosphate hydrolases"/>
    <property type="match status" value="1"/>
</dbReference>
<dbReference type="AlphaFoldDB" id="A0AAV2PYU3"/>
<dbReference type="InterPro" id="IPR027417">
    <property type="entry name" value="P-loop_NTPase"/>
</dbReference>
<organism evidence="3 4">
    <name type="scientific">Meganyctiphanes norvegica</name>
    <name type="common">Northern krill</name>
    <name type="synonym">Thysanopoda norvegica</name>
    <dbReference type="NCBI Taxonomy" id="48144"/>
    <lineage>
        <taxon>Eukaryota</taxon>
        <taxon>Metazoa</taxon>
        <taxon>Ecdysozoa</taxon>
        <taxon>Arthropoda</taxon>
        <taxon>Crustacea</taxon>
        <taxon>Multicrustacea</taxon>
        <taxon>Malacostraca</taxon>
        <taxon>Eumalacostraca</taxon>
        <taxon>Eucarida</taxon>
        <taxon>Euphausiacea</taxon>
        <taxon>Euphausiidae</taxon>
        <taxon>Meganyctiphanes</taxon>
    </lineage>
</organism>
<feature type="coiled-coil region" evidence="1">
    <location>
        <begin position="113"/>
        <end position="140"/>
    </location>
</feature>
<gene>
    <name evidence="3" type="ORF">MNOR_LOCUS6007</name>
</gene>
<proteinExistence type="predicted"/>
<evidence type="ECO:0000313" key="4">
    <source>
        <dbReference type="Proteomes" id="UP001497623"/>
    </source>
</evidence>
<name>A0AAV2PYU3_MEGNR</name>